<dbReference type="GO" id="GO:0008168">
    <property type="term" value="F:methyltransferase activity"/>
    <property type="evidence" value="ECO:0007669"/>
    <property type="project" value="UniProtKB-KW"/>
</dbReference>
<comment type="caution">
    <text evidence="1">The sequence shown here is derived from an EMBL/GenBank/DDBJ whole genome shotgun (WGS) entry which is preliminary data.</text>
</comment>
<sequence length="254" mass="30180">MKCKICNSETINCFDSKILDKHLVEYYKCEVCCFVQTEEPYWLDEAYAEPINISDTGYMSRSLLISKKLTFLLYFVFDKNGKYLDYAAGYGVLVRMMRDIGFEFYWEDKYTDNLFSKGFEWNKDTPLQAVTAFEVFEHFVNPIEEIEHLLDISDTIIFTTELYPKHNPLPEEWWYFGLDHGQHISFYSQETLEYIAKIYNLRFYSDGFIHILTRNHISSTKIKLSRLSNYGVSKVISRFLMTSRTFADHQQIVR</sequence>
<dbReference type="SUPFAM" id="SSF53335">
    <property type="entry name" value="S-adenosyl-L-methionine-dependent methyltransferases"/>
    <property type="match status" value="1"/>
</dbReference>
<keyword evidence="1" id="KW-0489">Methyltransferase</keyword>
<organism evidence="1 2">
    <name type="scientific">Psychrobacter immobilis</name>
    <dbReference type="NCBI Taxonomy" id="498"/>
    <lineage>
        <taxon>Bacteria</taxon>
        <taxon>Pseudomonadati</taxon>
        <taxon>Pseudomonadota</taxon>
        <taxon>Gammaproteobacteria</taxon>
        <taxon>Moraxellales</taxon>
        <taxon>Moraxellaceae</taxon>
        <taxon>Psychrobacter</taxon>
    </lineage>
</organism>
<name>A0A2V1ZFZ4_PSYIM</name>
<dbReference type="AlphaFoldDB" id="A0A2V1ZFZ4"/>
<dbReference type="InterPro" id="IPR029063">
    <property type="entry name" value="SAM-dependent_MTases_sf"/>
</dbReference>
<dbReference type="Pfam" id="PF13489">
    <property type="entry name" value="Methyltransf_23"/>
    <property type="match status" value="1"/>
</dbReference>
<dbReference type="RefSeq" id="WP_109592315.1">
    <property type="nucleotide sequence ID" value="NZ_CAJGZY010000016.1"/>
</dbReference>
<dbReference type="Proteomes" id="UP000245655">
    <property type="component" value="Unassembled WGS sequence"/>
</dbReference>
<dbReference type="GeneID" id="60256076"/>
<protein>
    <submittedName>
        <fullName evidence="1">Methyltransferase family protein</fullName>
    </submittedName>
</protein>
<dbReference type="Gene3D" id="3.40.50.150">
    <property type="entry name" value="Vaccinia Virus protein VP39"/>
    <property type="match status" value="1"/>
</dbReference>
<dbReference type="EMBL" id="QGGM01000016">
    <property type="protein sequence ID" value="PWK06877.1"/>
    <property type="molecule type" value="Genomic_DNA"/>
</dbReference>
<gene>
    <name evidence="1" type="ORF">C8D84_1167</name>
</gene>
<accession>A0A2V1ZFZ4</accession>
<keyword evidence="1" id="KW-0808">Transferase</keyword>
<evidence type="ECO:0000313" key="1">
    <source>
        <dbReference type="EMBL" id="PWK06877.1"/>
    </source>
</evidence>
<evidence type="ECO:0000313" key="2">
    <source>
        <dbReference type="Proteomes" id="UP000245655"/>
    </source>
</evidence>
<dbReference type="GO" id="GO:0032259">
    <property type="term" value="P:methylation"/>
    <property type="evidence" value="ECO:0007669"/>
    <property type="project" value="UniProtKB-KW"/>
</dbReference>
<reference evidence="1 2" key="1">
    <citation type="submission" date="2018-05" db="EMBL/GenBank/DDBJ databases">
        <title>Genomic Encyclopedia of Type Strains, Phase IV (KMG-IV): sequencing the most valuable type-strain genomes for metagenomic binning, comparative biology and taxonomic classification.</title>
        <authorList>
            <person name="Goeker M."/>
        </authorList>
    </citation>
    <scope>NUCLEOTIDE SEQUENCE [LARGE SCALE GENOMIC DNA]</scope>
    <source>
        <strain evidence="1 2">DSM 7229</strain>
    </source>
</reference>
<keyword evidence="2" id="KW-1185">Reference proteome</keyword>
<proteinExistence type="predicted"/>